<evidence type="ECO:0000313" key="2">
    <source>
        <dbReference type="EMBL" id="CAJ1939504.1"/>
    </source>
</evidence>
<dbReference type="InterPro" id="IPR041664">
    <property type="entry name" value="AAA_16"/>
</dbReference>
<keyword evidence="3" id="KW-1185">Reference proteome</keyword>
<reference evidence="2" key="1">
    <citation type="submission" date="2023-08" db="EMBL/GenBank/DDBJ databases">
        <authorList>
            <person name="Audoor S."/>
            <person name="Bilcke G."/>
        </authorList>
    </citation>
    <scope>NUCLEOTIDE SEQUENCE</scope>
</reference>
<dbReference type="EMBL" id="CAKOGP040000802">
    <property type="protein sequence ID" value="CAJ1939504.1"/>
    <property type="molecule type" value="Genomic_DNA"/>
</dbReference>
<dbReference type="Pfam" id="PF13191">
    <property type="entry name" value="AAA_16"/>
    <property type="match status" value="1"/>
</dbReference>
<feature type="domain" description="Orc1-like AAA ATPase" evidence="1">
    <location>
        <begin position="25"/>
        <end position="241"/>
    </location>
</feature>
<gene>
    <name evidence="2" type="ORF">CYCCA115_LOCUS6616</name>
</gene>
<dbReference type="AlphaFoldDB" id="A0AAD2CSB3"/>
<accession>A0AAD2CSB3</accession>
<evidence type="ECO:0000259" key="1">
    <source>
        <dbReference type="Pfam" id="PF13191"/>
    </source>
</evidence>
<protein>
    <recommendedName>
        <fullName evidence="1">Orc1-like AAA ATPase domain-containing protein</fullName>
    </recommendedName>
</protein>
<proteinExistence type="predicted"/>
<dbReference type="Gene3D" id="3.40.50.300">
    <property type="entry name" value="P-loop containing nucleotide triphosphate hydrolases"/>
    <property type="match status" value="1"/>
</dbReference>
<dbReference type="InterPro" id="IPR053159">
    <property type="entry name" value="Hybrid_Histidine_Kinase"/>
</dbReference>
<organism evidence="2 3">
    <name type="scientific">Cylindrotheca closterium</name>
    <dbReference type="NCBI Taxonomy" id="2856"/>
    <lineage>
        <taxon>Eukaryota</taxon>
        <taxon>Sar</taxon>
        <taxon>Stramenopiles</taxon>
        <taxon>Ochrophyta</taxon>
        <taxon>Bacillariophyta</taxon>
        <taxon>Bacillariophyceae</taxon>
        <taxon>Bacillariophycidae</taxon>
        <taxon>Bacillariales</taxon>
        <taxon>Bacillariaceae</taxon>
        <taxon>Cylindrotheca</taxon>
    </lineage>
</organism>
<comment type="caution">
    <text evidence="2">The sequence shown here is derived from an EMBL/GenBank/DDBJ whole genome shotgun (WGS) entry which is preliminary data.</text>
</comment>
<dbReference type="SUPFAM" id="SSF52540">
    <property type="entry name" value="P-loop containing nucleoside triphosphate hydrolases"/>
    <property type="match status" value="1"/>
</dbReference>
<dbReference type="InterPro" id="IPR027417">
    <property type="entry name" value="P-loop_NTPase"/>
</dbReference>
<dbReference type="PROSITE" id="PS00675">
    <property type="entry name" value="SIGMA54_INTERACT_1"/>
    <property type="match status" value="1"/>
</dbReference>
<dbReference type="InterPro" id="IPR025662">
    <property type="entry name" value="Sigma_54_int_dom_ATP-bd_1"/>
</dbReference>
<name>A0AAD2CSB3_9STRA</name>
<sequence>MMKSQMDDVAKIIVDQKLQVDELGLIGREQEQEELTSCFDRMFQQVKPEYSQQGSYDKQLVLVSGESGTGKSKLIDGLCQHASSSKHSEKSVLLGRGKYDFNEYFVEPYSGIVAAFEDLFQQVKTNEGGSLSVEAIGSSLREELGQNTETLLRLLPGVDEILSLDDASASVSSSTVTEDFNIEASQKQLKYSFQVLVRVLCEHCSSLVLVLADLQWSDEASLDIVDHLISDVQNQNALMVVGCYRSDEVDDTHALSRKIRALRGKSESQKMEMTDIHLGAFSLESTNNVIMRLLSIGDSLKTKDLADICFKRTNGNPHFLIELLMLLKDADLLRFGRLQWEWDESEIESFTKSINTVEALLQSRMEKLLDAEKLLLQYAACLGSSFQVDVLNLVWKNHSANNFDSKSIKDLESLLRGLEKGHYIESIGVNKYGWVHDKVQEVALSLGDSQESSFQFEIGTILYKTLDEGQLDGLLFDVVDLINQGNVKRRPELAVLNLQAATKARRVSAFSNASLYVAHGIDLLPSDKWSSHRKTTLRLYTLGVQLGLATGDVFTMEEYRDEILSQKDCSIIEKLPIQVAYTNRLCALSKFSEAIELSLDLLKELGCNLIPHRSLVTLQAIASLKSTINMAKKIVPEDFCQSHPLLTDPHQKAIIQALSNLSYAGYMSSKPLVQGLAATRVVQITMKHGINDGSAIAFASLGLIAKSAFGDFATASLLANTAQLLQYRDPYNFQTAGSLFVAYFFSIGWSVPLHDLFKPTKDAYLTGMRAGNNDYGFWCLFLHHVVLPLQTGRPLGTILARCPECLYQMEDYQMDEHCFYTRLEWQFCLNLAGQAEDPMKLRGGIFNDNMAEETIPLHIANVNAAQIELWVIYRAYEQAAELAIECGESYCKLTNLTFRCMPETFYRGLALYAGYRDTKQRKYKKHAKRACKKLALWETKGVPGVVHYHALLNAEQAAVDNKYKDADLRYQKAIKLAASLGYLNCAALFNERYADFLQQKGPYFESRSGDVVFRLGEAMRYYKEWGAVLKVEEIRKKKIICLSKAKLRRGA</sequence>
<dbReference type="PANTHER" id="PTHR43642:SF1">
    <property type="entry name" value="HYBRID SIGNAL TRANSDUCTION HISTIDINE KINASE G"/>
    <property type="match status" value="1"/>
</dbReference>
<dbReference type="Proteomes" id="UP001295423">
    <property type="component" value="Unassembled WGS sequence"/>
</dbReference>
<dbReference type="PANTHER" id="PTHR43642">
    <property type="entry name" value="HYBRID SIGNAL TRANSDUCTION HISTIDINE KINASE G"/>
    <property type="match status" value="1"/>
</dbReference>
<evidence type="ECO:0000313" key="3">
    <source>
        <dbReference type="Proteomes" id="UP001295423"/>
    </source>
</evidence>